<dbReference type="GO" id="GO:0003700">
    <property type="term" value="F:DNA-binding transcription factor activity"/>
    <property type="evidence" value="ECO:0007669"/>
    <property type="project" value="InterPro"/>
</dbReference>
<dbReference type="OrthoDB" id="9797223at2"/>
<comment type="caution">
    <text evidence="5">The sequence shown here is derived from an EMBL/GenBank/DDBJ whole genome shotgun (WGS) entry which is preliminary data.</text>
</comment>
<dbReference type="AlphaFoldDB" id="A0A4R8LWS8"/>
<accession>A0A4R8LWS8</accession>
<evidence type="ECO:0000256" key="2">
    <source>
        <dbReference type="ARBA" id="ARBA00023125"/>
    </source>
</evidence>
<feature type="domain" description="HTH deoR-type" evidence="4">
    <location>
        <begin position="3"/>
        <end position="58"/>
    </location>
</feature>
<keyword evidence="2" id="KW-0238">DNA-binding</keyword>
<evidence type="ECO:0000313" key="5">
    <source>
        <dbReference type="EMBL" id="TDY51267.1"/>
    </source>
</evidence>
<reference evidence="5 6" key="1">
    <citation type="submission" date="2019-03" db="EMBL/GenBank/DDBJ databases">
        <title>Genomic Encyclopedia of Type Strains, Phase IV (KMG-IV): sequencing the most valuable type-strain genomes for metagenomic binning, comparative biology and taxonomic classification.</title>
        <authorList>
            <person name="Goeker M."/>
        </authorList>
    </citation>
    <scope>NUCLEOTIDE SEQUENCE [LARGE SCALE GENOMIC DNA]</scope>
    <source>
        <strain evidence="5 6">DSM 17974</strain>
    </source>
</reference>
<sequence>MYPKQRQELLLQLLAQHGFVSYRQLAERLGVSEITVRRDMKALQDQGLVEKAFGGGQVAKVSSELPYMHKRIMQIGEKSAIAKAALQHIEPGMTIGIAAGTTTWMLAQSIVGFRDLTLLTNSVNVASELCRNGYADILLTGGLYRTPSDALVGPVAERMARQFRTDVLFMGTNGMHIDHGLSTPNLHEASINRVLMERAAKVVVLADHTKWGIEAMCSFAGLDEIDVLITDKLPGDAERQALQDMNVHVVETPVPVASDSLS</sequence>
<dbReference type="InterPro" id="IPR037171">
    <property type="entry name" value="NagB/RpiA_transferase-like"/>
</dbReference>
<evidence type="ECO:0000256" key="3">
    <source>
        <dbReference type="ARBA" id="ARBA00023163"/>
    </source>
</evidence>
<dbReference type="InterPro" id="IPR036388">
    <property type="entry name" value="WH-like_DNA-bd_sf"/>
</dbReference>
<dbReference type="Pfam" id="PF08220">
    <property type="entry name" value="HTH_DeoR"/>
    <property type="match status" value="1"/>
</dbReference>
<keyword evidence="1" id="KW-0805">Transcription regulation</keyword>
<dbReference type="PRINTS" id="PR00037">
    <property type="entry name" value="HTHLACR"/>
</dbReference>
<name>A0A4R8LWS8_9BACL</name>
<dbReference type="SMART" id="SM01134">
    <property type="entry name" value="DeoRC"/>
    <property type="match status" value="1"/>
</dbReference>
<evidence type="ECO:0000313" key="6">
    <source>
        <dbReference type="Proteomes" id="UP000294581"/>
    </source>
</evidence>
<dbReference type="SUPFAM" id="SSF100950">
    <property type="entry name" value="NagB/RpiA/CoA transferase-like"/>
    <property type="match status" value="1"/>
</dbReference>
<organism evidence="5 6">
    <name type="scientific">Alicyclobacillus sacchari</name>
    <dbReference type="NCBI Taxonomy" id="392010"/>
    <lineage>
        <taxon>Bacteria</taxon>
        <taxon>Bacillati</taxon>
        <taxon>Bacillota</taxon>
        <taxon>Bacilli</taxon>
        <taxon>Bacillales</taxon>
        <taxon>Alicyclobacillaceae</taxon>
        <taxon>Alicyclobacillus</taxon>
    </lineage>
</organism>
<dbReference type="InterPro" id="IPR036390">
    <property type="entry name" value="WH_DNA-bd_sf"/>
</dbReference>
<dbReference type="InterPro" id="IPR018356">
    <property type="entry name" value="Tscrpt_reg_HTH_DeoR_CS"/>
</dbReference>
<protein>
    <submittedName>
        <fullName evidence="5">DeoR family transcriptional regulator</fullName>
    </submittedName>
</protein>
<keyword evidence="3" id="KW-0804">Transcription</keyword>
<dbReference type="RefSeq" id="WP_134158225.1">
    <property type="nucleotide sequence ID" value="NZ_SORF01000001.1"/>
</dbReference>
<dbReference type="EMBL" id="SORF01000001">
    <property type="protein sequence ID" value="TDY51267.1"/>
    <property type="molecule type" value="Genomic_DNA"/>
</dbReference>
<dbReference type="InterPro" id="IPR001034">
    <property type="entry name" value="DeoR_HTH"/>
</dbReference>
<dbReference type="SUPFAM" id="SSF46785">
    <property type="entry name" value="Winged helix' DNA-binding domain"/>
    <property type="match status" value="1"/>
</dbReference>
<dbReference type="Pfam" id="PF00455">
    <property type="entry name" value="DeoRC"/>
    <property type="match status" value="1"/>
</dbReference>
<dbReference type="SMART" id="SM00420">
    <property type="entry name" value="HTH_DEOR"/>
    <property type="match status" value="1"/>
</dbReference>
<dbReference type="InterPro" id="IPR050313">
    <property type="entry name" value="Carb_Metab_HTH_regulators"/>
</dbReference>
<dbReference type="Proteomes" id="UP000294581">
    <property type="component" value="Unassembled WGS sequence"/>
</dbReference>
<dbReference type="PROSITE" id="PS51000">
    <property type="entry name" value="HTH_DEOR_2"/>
    <property type="match status" value="1"/>
</dbReference>
<evidence type="ECO:0000256" key="1">
    <source>
        <dbReference type="ARBA" id="ARBA00023015"/>
    </source>
</evidence>
<proteinExistence type="predicted"/>
<dbReference type="InterPro" id="IPR014036">
    <property type="entry name" value="DeoR-like_C"/>
</dbReference>
<dbReference type="PANTHER" id="PTHR30363">
    <property type="entry name" value="HTH-TYPE TRANSCRIPTIONAL REGULATOR SRLR-RELATED"/>
    <property type="match status" value="1"/>
</dbReference>
<dbReference type="Gene3D" id="1.10.10.10">
    <property type="entry name" value="Winged helix-like DNA-binding domain superfamily/Winged helix DNA-binding domain"/>
    <property type="match status" value="1"/>
</dbReference>
<gene>
    <name evidence="5" type="ORF">C7445_101268</name>
</gene>
<dbReference type="PROSITE" id="PS00894">
    <property type="entry name" value="HTH_DEOR_1"/>
    <property type="match status" value="1"/>
</dbReference>
<evidence type="ECO:0000259" key="4">
    <source>
        <dbReference type="PROSITE" id="PS51000"/>
    </source>
</evidence>
<dbReference type="Gene3D" id="3.40.50.1360">
    <property type="match status" value="1"/>
</dbReference>
<dbReference type="GO" id="GO:0003677">
    <property type="term" value="F:DNA binding"/>
    <property type="evidence" value="ECO:0007669"/>
    <property type="project" value="UniProtKB-KW"/>
</dbReference>
<dbReference type="PANTHER" id="PTHR30363:SF44">
    <property type="entry name" value="AGA OPERON TRANSCRIPTIONAL REPRESSOR-RELATED"/>
    <property type="match status" value="1"/>
</dbReference>
<keyword evidence="6" id="KW-1185">Reference proteome</keyword>